<dbReference type="RefSeq" id="WP_054646071.1">
    <property type="nucleotide sequence ID" value="NZ_FUXS01000002.1"/>
</dbReference>
<proteinExistence type="predicted"/>
<gene>
    <name evidence="1" type="ORF">IV52_GL001149</name>
</gene>
<keyword evidence="2" id="KW-1185">Reference proteome</keyword>
<reference evidence="1 2" key="1">
    <citation type="journal article" date="2015" name="Genome Announc.">
        <title>Expanding the biotechnology potential of lactobacilli through comparative genomics of 213 strains and associated genera.</title>
        <authorList>
            <person name="Sun Z."/>
            <person name="Harris H.M."/>
            <person name="McCann A."/>
            <person name="Guo C."/>
            <person name="Argimon S."/>
            <person name="Zhang W."/>
            <person name="Yang X."/>
            <person name="Jeffery I.B."/>
            <person name="Cooney J.C."/>
            <person name="Kagawa T.F."/>
            <person name="Liu W."/>
            <person name="Song Y."/>
            <person name="Salvetti E."/>
            <person name="Wrobel A."/>
            <person name="Rasinkangas P."/>
            <person name="Parkhill J."/>
            <person name="Rea M.C."/>
            <person name="O'Sullivan O."/>
            <person name="Ritari J."/>
            <person name="Douillard F.P."/>
            <person name="Paul Ross R."/>
            <person name="Yang R."/>
            <person name="Briner A.E."/>
            <person name="Felis G.E."/>
            <person name="de Vos W.M."/>
            <person name="Barrangou R."/>
            <person name="Klaenhammer T.R."/>
            <person name="Caufield P.W."/>
            <person name="Cui Y."/>
            <person name="Zhang H."/>
            <person name="O'Toole P.W."/>
        </authorList>
    </citation>
    <scope>NUCLEOTIDE SEQUENCE [LARGE SCALE GENOMIC DNA]</scope>
    <source>
        <strain evidence="1 2">DSM 20690</strain>
    </source>
</reference>
<dbReference type="AlphaFoldDB" id="A0A0R2JXC2"/>
<organism evidence="1 2">
    <name type="scientific">Fructilactobacillus lindneri DSM 20690 = JCM 11027</name>
    <dbReference type="NCBI Taxonomy" id="1122148"/>
    <lineage>
        <taxon>Bacteria</taxon>
        <taxon>Bacillati</taxon>
        <taxon>Bacillota</taxon>
        <taxon>Bacilli</taxon>
        <taxon>Lactobacillales</taxon>
        <taxon>Lactobacillaceae</taxon>
        <taxon>Fructilactobacillus</taxon>
    </lineage>
</organism>
<dbReference type="STRING" id="53444.AYR59_02425"/>
<evidence type="ECO:0000313" key="2">
    <source>
        <dbReference type="Proteomes" id="UP000051565"/>
    </source>
</evidence>
<dbReference type="EMBL" id="JQBT01000033">
    <property type="protein sequence ID" value="KRN78868.1"/>
    <property type="molecule type" value="Genomic_DNA"/>
</dbReference>
<comment type="caution">
    <text evidence="1">The sequence shown here is derived from an EMBL/GenBank/DDBJ whole genome shotgun (WGS) entry which is preliminary data.</text>
</comment>
<evidence type="ECO:0000313" key="1">
    <source>
        <dbReference type="EMBL" id="KRN78868.1"/>
    </source>
</evidence>
<dbReference type="GeneID" id="61249731"/>
<sequence length="284" mass="33307">MDYVLVNNVVSDNQWKKIKSEFKDGENPNVISLVSAPKIGAYFGEANVNGYNVLDHLTHRKYHFGKYRFFNDVPVPSWSKIFVNRDGSISILDRCEEIGKEYLYPNTRRAVQDVRYSNEDGSLDYIEEYAFDGTLFSNLFYAENEMLEMVFYDQKQRPVVRYYLYEGVINYITVEDPKTQEVIEHYDNLPDFYNDQVKRMVTDQDTVIIYYMGVELSSLRGTKSHNVLRLSESPLDDNQKVRANLVNILYDRISTIQTVQVTQVDYDTLKMKHMPLEKVEIIDI</sequence>
<name>A0A0R2JXC2_9LACO</name>
<dbReference type="PATRIC" id="fig|1122148.6.peg.1175"/>
<dbReference type="Proteomes" id="UP000051565">
    <property type="component" value="Unassembled WGS sequence"/>
</dbReference>
<protein>
    <submittedName>
        <fullName evidence="1">Uncharacterized protein</fullName>
    </submittedName>
</protein>
<dbReference type="OrthoDB" id="2248484at2"/>
<accession>A0A0R2JXC2</accession>